<dbReference type="EMBL" id="QTSX02004323">
    <property type="protein sequence ID" value="KAJ9065802.1"/>
    <property type="molecule type" value="Genomic_DNA"/>
</dbReference>
<dbReference type="Proteomes" id="UP001165960">
    <property type="component" value="Unassembled WGS sequence"/>
</dbReference>
<gene>
    <name evidence="1" type="ORF">DSO57_1015813</name>
</gene>
<organism evidence="1 2">
    <name type="scientific">Entomophthora muscae</name>
    <dbReference type="NCBI Taxonomy" id="34485"/>
    <lineage>
        <taxon>Eukaryota</taxon>
        <taxon>Fungi</taxon>
        <taxon>Fungi incertae sedis</taxon>
        <taxon>Zoopagomycota</taxon>
        <taxon>Entomophthoromycotina</taxon>
        <taxon>Entomophthoromycetes</taxon>
        <taxon>Entomophthorales</taxon>
        <taxon>Entomophthoraceae</taxon>
        <taxon>Entomophthora</taxon>
    </lineage>
</organism>
<name>A0ACC2SU59_9FUNG</name>
<protein>
    <submittedName>
        <fullName evidence="1">Uncharacterized protein</fullName>
    </submittedName>
</protein>
<keyword evidence="2" id="KW-1185">Reference proteome</keyword>
<accession>A0ACC2SU59</accession>
<comment type="caution">
    <text evidence="1">The sequence shown here is derived from an EMBL/GenBank/DDBJ whole genome shotgun (WGS) entry which is preliminary data.</text>
</comment>
<sequence>MDDVPQPLPLGNQNPLLLTAPATMEVHTNGSPFNKAIQQSMIIMNNGVDDKGQQSKLLAIQHPSTEISMERFLNIILDLQTTKNVKDYIQHFAHPAVCHN</sequence>
<evidence type="ECO:0000313" key="1">
    <source>
        <dbReference type="EMBL" id="KAJ9065802.1"/>
    </source>
</evidence>
<evidence type="ECO:0000313" key="2">
    <source>
        <dbReference type="Proteomes" id="UP001165960"/>
    </source>
</evidence>
<proteinExistence type="predicted"/>
<reference evidence="1" key="1">
    <citation type="submission" date="2022-04" db="EMBL/GenBank/DDBJ databases">
        <title>Genome of the entomopathogenic fungus Entomophthora muscae.</title>
        <authorList>
            <person name="Elya C."/>
            <person name="Lovett B.R."/>
            <person name="Lee E."/>
            <person name="Macias A.M."/>
            <person name="Hajek A.E."/>
            <person name="De Bivort B.L."/>
            <person name="Kasson M.T."/>
            <person name="De Fine Licht H.H."/>
            <person name="Stajich J.E."/>
        </authorList>
    </citation>
    <scope>NUCLEOTIDE SEQUENCE</scope>
    <source>
        <strain evidence="1">Berkeley</strain>
    </source>
</reference>